<evidence type="ECO:0000313" key="1">
    <source>
        <dbReference type="EMBL" id="KAI3784191.1"/>
    </source>
</evidence>
<sequence>MIDFLCRSKIYFALTTNPTIYIPHMEDFWSTAVYSTEQGIPQIKSKVDGKNITILEATLRKHLKLQDEGAAISYSKDECMRTFVSIGYTGNQTEYTIEKALMGPPWKYLCHILFQCIYQKRSGWHQVSSALASAFHGVNVPMLSTMLNVQSTPGDSSAIPADTDPTPSTSHPEQQSASTIQTPVHTTEDAQTQPNIPHSESQHSGENIIRESHIIRQTPSDASLLGLGSLPGSVEQPPEPFLSLLNLSVEEPDQDDVPSLTTTISEVMIDLDSNTPNPSASTLKVHSWSYEIVDVEEAVTTAGPSNDQEDSDNIVKTSTTATHSEDVSLETPFTERNPRCQETMGDGDEEARPKAPSGSKDSTTVDEDRLKLHNLELTARVAMLEAEVSKLRHQVSMHEAHQCPTLTTPYRVSVGTQTDAYLSTDATKKGEMVSMEEDTDSLDDWIQELVVIQSSLFKILPEAAAIISQSITPQLFQTTQKLEFDSILAWGYDGSAERFWIGWELIQTAKRVAYPESSAAAERRLTPRRLDIIRSSLLTKEEICCLRRFLYSFIVKDLDVLGWTSTKSLDHTFLLSNGSSLTINTRNILSLPTDFLDKIFQLRANICNVNSLESQAMIATVRAKLEHVGRITEEVYVSNSDTDTDSASPRVDICAAAYESRSTIKEMLKEVTGPECKSDEAIDLPLFTSQCANEAEAEIPIAAPSSTVVVSEAEAEASNINKGKGIMTDEDEERLLKEKREWEEKRRRREEEEMADIKRAQERKTTILLREQTIQLYARQLDELKRKIPTVDQIEEDVALALQLQEQFNREEEELEKKKKEEAKFRITDSELAKEMREEWVKALVSQGEDADYLEKLSNKEVYRAFMGQQGQLAKKKQAEEEEKAKQKSKKTIAFNKRTHEERKVMIDFLKARGESGQRLVQQPSTLLPKPSTPPPKNSKPSHPAPTHQQPPLKKSKPTPKPEDSRDIVDWVYNPQDQRFEIFRGRNERRRSIYKSVDEVLQLPDSDLDRILELGEAHKPANEGGKLLVLAIKHCFNPSKDVIIDIKLLKSHSPFVSWSYNADLDEFTLTDVRKQKMICSSKTIYKMPHKDIKTLYALPLNNPSNDPRGYEAYQQHSTHVAADRLISSIQHMLLLIGLSAASFSFLLLIAMFLEDKSLQLTIHAKRH</sequence>
<keyword evidence="2" id="KW-1185">Reference proteome</keyword>
<reference evidence="1 2" key="2">
    <citation type="journal article" date="2022" name="Mol. Ecol. Resour.">
        <title>The genomes of chicory, endive, great burdock and yacon provide insights into Asteraceae paleo-polyploidization history and plant inulin production.</title>
        <authorList>
            <person name="Fan W."/>
            <person name="Wang S."/>
            <person name="Wang H."/>
            <person name="Wang A."/>
            <person name="Jiang F."/>
            <person name="Liu H."/>
            <person name="Zhao H."/>
            <person name="Xu D."/>
            <person name="Zhang Y."/>
        </authorList>
    </citation>
    <scope>NUCLEOTIDE SEQUENCE [LARGE SCALE GENOMIC DNA]</scope>
    <source>
        <strain evidence="2">cv. Yunnan</strain>
        <tissue evidence="1">Leaves</tissue>
    </source>
</reference>
<dbReference type="Proteomes" id="UP001056120">
    <property type="component" value="Linkage Group LG14"/>
</dbReference>
<organism evidence="1 2">
    <name type="scientific">Smallanthus sonchifolius</name>
    <dbReference type="NCBI Taxonomy" id="185202"/>
    <lineage>
        <taxon>Eukaryota</taxon>
        <taxon>Viridiplantae</taxon>
        <taxon>Streptophyta</taxon>
        <taxon>Embryophyta</taxon>
        <taxon>Tracheophyta</taxon>
        <taxon>Spermatophyta</taxon>
        <taxon>Magnoliopsida</taxon>
        <taxon>eudicotyledons</taxon>
        <taxon>Gunneridae</taxon>
        <taxon>Pentapetalae</taxon>
        <taxon>asterids</taxon>
        <taxon>campanulids</taxon>
        <taxon>Asterales</taxon>
        <taxon>Asteraceae</taxon>
        <taxon>Asteroideae</taxon>
        <taxon>Heliantheae alliance</taxon>
        <taxon>Millerieae</taxon>
        <taxon>Smallanthus</taxon>
    </lineage>
</organism>
<proteinExistence type="predicted"/>
<dbReference type="EMBL" id="CM042031">
    <property type="protein sequence ID" value="KAI3784191.1"/>
    <property type="molecule type" value="Genomic_DNA"/>
</dbReference>
<reference evidence="2" key="1">
    <citation type="journal article" date="2022" name="Mol. Ecol. Resour.">
        <title>The genomes of chicory, endive, great burdock and yacon provide insights into Asteraceae palaeo-polyploidization history and plant inulin production.</title>
        <authorList>
            <person name="Fan W."/>
            <person name="Wang S."/>
            <person name="Wang H."/>
            <person name="Wang A."/>
            <person name="Jiang F."/>
            <person name="Liu H."/>
            <person name="Zhao H."/>
            <person name="Xu D."/>
            <person name="Zhang Y."/>
        </authorList>
    </citation>
    <scope>NUCLEOTIDE SEQUENCE [LARGE SCALE GENOMIC DNA]</scope>
    <source>
        <strain evidence="2">cv. Yunnan</strain>
    </source>
</reference>
<gene>
    <name evidence="1" type="ORF">L1987_43285</name>
</gene>
<protein>
    <submittedName>
        <fullName evidence="1">Uncharacterized protein</fullName>
    </submittedName>
</protein>
<name>A0ACB9GLW7_9ASTR</name>
<evidence type="ECO:0000313" key="2">
    <source>
        <dbReference type="Proteomes" id="UP001056120"/>
    </source>
</evidence>
<accession>A0ACB9GLW7</accession>
<comment type="caution">
    <text evidence="1">The sequence shown here is derived from an EMBL/GenBank/DDBJ whole genome shotgun (WGS) entry which is preliminary data.</text>
</comment>